<protein>
    <submittedName>
        <fullName evidence="3">Outer fiber</fullName>
    </submittedName>
</protein>
<dbReference type="EMBL" id="KX398268">
    <property type="protein sequence ID" value="APD15419.1"/>
    <property type="molecule type" value="Genomic_RNA"/>
</dbReference>
<evidence type="ECO:0000259" key="2">
    <source>
        <dbReference type="Pfam" id="PF17750"/>
    </source>
</evidence>
<feature type="domain" description="Reovirus sigma C capsid protein triple beta spiral" evidence="2">
    <location>
        <begin position="155"/>
        <end position="194"/>
    </location>
</feature>
<organism evidence="3">
    <name type="scientific">Avian orthoreovirus</name>
    <dbReference type="NCBI Taxonomy" id="38170"/>
    <lineage>
        <taxon>Viruses</taxon>
        <taxon>Riboviria</taxon>
        <taxon>Orthornavirae</taxon>
        <taxon>Duplornaviricota</taxon>
        <taxon>Resentoviricetes</taxon>
        <taxon>Reovirales</taxon>
        <taxon>Spinareoviridae</taxon>
        <taxon>Orthoreovirus</taxon>
        <taxon>Orthoreovirus avis</taxon>
    </lineage>
</organism>
<accession>A0A1J0M4X4</accession>
<sequence>MDGLTQSQRREVVGLILSLTSSVNINPGDIAQLRERVSVLESANASLNESVSHVLSELTSLSLRIENLTANVTEIKDGIGSMTNSIQSLTTSLGTLSATLTSLSAQVDDHASLISGLRHGVSDLTTDVANLKSGMSAQELKVTDIEQRVKALESGTSAPLTFSAPLKLDGTTVSLDLDPYFCSVNHNLTSYAADAQLMQFKWLVRGEDGSSDSFDMDVTAHCHGSRTDYMMSTAQSFTVTGTSVTLVFDLDRLITTPPDFSRLVPCHGFQQATFPVELSFMRDDVTRSYQVYGSYTTARVFRVTFSPGAPGPATLRFLTVRTGIDT</sequence>
<proteinExistence type="predicted"/>
<feature type="domain" description="Reovirus sigma C capsid protein C-terminal" evidence="1">
    <location>
        <begin position="197"/>
        <end position="326"/>
    </location>
</feature>
<dbReference type="InterPro" id="IPR041345">
    <property type="entry name" value="Reo_sigmaC_M"/>
</dbReference>
<dbReference type="Gene3D" id="2.60.90.40">
    <property type="match status" value="1"/>
</dbReference>
<dbReference type="Pfam" id="PF04582">
    <property type="entry name" value="Reo_sigmaC"/>
    <property type="match status" value="1"/>
</dbReference>
<reference evidence="3" key="1">
    <citation type="journal article" date="2016" name="Sci. Rep.">
        <title>Lineage diversification, homo- and heterologous reassortment and recombination shape the evolution of chicken orthoreoviruses.</title>
        <authorList>
            <person name="Farkas S.L."/>
            <person name="Marton S."/>
            <person name="Dandar E."/>
            <person name="Kugler R."/>
            <person name="Gal B."/>
            <person name="Jakab F."/>
            <person name="Balint A."/>
            <person name="Kecskemeti S."/>
            <person name="Banyai K."/>
        </authorList>
    </citation>
    <scope>NUCLEOTIDE SEQUENCE</scope>
    <source>
        <strain evidence="3">924-Bi-05</strain>
    </source>
</reference>
<dbReference type="Gene3D" id="2.10.25.20">
    <property type="entry name" value="reovirus attachment protein sigma1, domain 1"/>
    <property type="match status" value="1"/>
</dbReference>
<dbReference type="Gene3D" id="1.20.5.340">
    <property type="match status" value="1"/>
</dbReference>
<evidence type="ECO:0000313" key="3">
    <source>
        <dbReference type="EMBL" id="APD15419.1"/>
    </source>
</evidence>
<dbReference type="InterPro" id="IPR007662">
    <property type="entry name" value="SigmaC_C"/>
</dbReference>
<dbReference type="Pfam" id="PF17750">
    <property type="entry name" value="Reo_sigmaC_M"/>
    <property type="match status" value="1"/>
</dbReference>
<evidence type="ECO:0000259" key="1">
    <source>
        <dbReference type="Pfam" id="PF04582"/>
    </source>
</evidence>
<dbReference type="Gene3D" id="1.20.5.170">
    <property type="match status" value="1"/>
</dbReference>
<name>A0A1J0M4X4_9REOV</name>